<sequence length="151" mass="16680">MLCLLIQGCVGIGVSKTRNEAFQNPKISDVAYVSGLSHTDASQTNVVVYTATWLENHWGRPARITHVGVDSQTEVWTYKFDIIWNGVTPVLLVPIPIILPVGREQIQFVLQDGRVVSAKEHKEQSFGGAYGLSAALHDKFWTLFLGRLSGT</sequence>
<dbReference type="Proteomes" id="UP000003688">
    <property type="component" value="Unassembled WGS sequence"/>
</dbReference>
<name>B9XF15_PEDPL</name>
<dbReference type="EMBL" id="ABOX02000009">
    <property type="protein sequence ID" value="EEF61513.1"/>
    <property type="molecule type" value="Genomic_DNA"/>
</dbReference>
<proteinExistence type="predicted"/>
<dbReference type="AlphaFoldDB" id="B9XF15"/>
<protein>
    <submittedName>
        <fullName evidence="1">Uncharacterized protein</fullName>
    </submittedName>
</protein>
<accession>B9XF15</accession>
<reference evidence="1 2" key="1">
    <citation type="journal article" date="2011" name="J. Bacteriol.">
        <title>Genome sequence of 'Pedosphaera parvula' Ellin514, an aerobic Verrucomicrobial isolate from pasture soil.</title>
        <authorList>
            <person name="Kant R."/>
            <person name="van Passel M.W."/>
            <person name="Sangwan P."/>
            <person name="Palva A."/>
            <person name="Lucas S."/>
            <person name="Copeland A."/>
            <person name="Lapidus A."/>
            <person name="Glavina Del Rio T."/>
            <person name="Dalin E."/>
            <person name="Tice H."/>
            <person name="Bruce D."/>
            <person name="Goodwin L."/>
            <person name="Pitluck S."/>
            <person name="Chertkov O."/>
            <person name="Larimer F.W."/>
            <person name="Land M.L."/>
            <person name="Hauser L."/>
            <person name="Brettin T.S."/>
            <person name="Detter J.C."/>
            <person name="Han S."/>
            <person name="de Vos W.M."/>
            <person name="Janssen P.H."/>
            <person name="Smidt H."/>
        </authorList>
    </citation>
    <scope>NUCLEOTIDE SEQUENCE [LARGE SCALE GENOMIC DNA]</scope>
    <source>
        <strain evidence="1 2">Ellin514</strain>
    </source>
</reference>
<evidence type="ECO:0000313" key="1">
    <source>
        <dbReference type="EMBL" id="EEF61513.1"/>
    </source>
</evidence>
<gene>
    <name evidence="1" type="ORF">Cflav_PD4191</name>
</gene>
<organism evidence="1 2">
    <name type="scientific">Pedosphaera parvula (strain Ellin514)</name>
    <dbReference type="NCBI Taxonomy" id="320771"/>
    <lineage>
        <taxon>Bacteria</taxon>
        <taxon>Pseudomonadati</taxon>
        <taxon>Verrucomicrobiota</taxon>
        <taxon>Pedosphaerae</taxon>
        <taxon>Pedosphaerales</taxon>
        <taxon>Pedosphaeraceae</taxon>
        <taxon>Pedosphaera</taxon>
    </lineage>
</organism>
<evidence type="ECO:0000313" key="2">
    <source>
        <dbReference type="Proteomes" id="UP000003688"/>
    </source>
</evidence>
<comment type="caution">
    <text evidence="1">The sequence shown here is derived from an EMBL/GenBank/DDBJ whole genome shotgun (WGS) entry which is preliminary data.</text>
</comment>
<keyword evidence="2" id="KW-1185">Reference proteome</keyword>